<evidence type="ECO:0000256" key="1">
    <source>
        <dbReference type="SAM" id="MobiDB-lite"/>
    </source>
</evidence>
<accession>A0ABZ2KCZ4</accession>
<evidence type="ECO:0000313" key="2">
    <source>
        <dbReference type="EMBL" id="WXA96537.1"/>
    </source>
</evidence>
<proteinExistence type="predicted"/>
<feature type="compositionally biased region" description="Basic and acidic residues" evidence="1">
    <location>
        <begin position="264"/>
        <end position="283"/>
    </location>
</feature>
<evidence type="ECO:0000313" key="3">
    <source>
        <dbReference type="Proteomes" id="UP001379533"/>
    </source>
</evidence>
<dbReference type="Proteomes" id="UP001379533">
    <property type="component" value="Chromosome"/>
</dbReference>
<protein>
    <recommendedName>
        <fullName evidence="4">Knr4/Smi1-like domain-containing protein</fullName>
    </recommendedName>
</protein>
<gene>
    <name evidence="2" type="ORF">LZC95_06745</name>
</gene>
<dbReference type="RefSeq" id="WP_394847153.1">
    <property type="nucleotide sequence ID" value="NZ_CP089982.1"/>
</dbReference>
<evidence type="ECO:0008006" key="4">
    <source>
        <dbReference type="Google" id="ProtNLM"/>
    </source>
</evidence>
<keyword evidence="3" id="KW-1185">Reference proteome</keyword>
<sequence length="309" mass="33884">MTKVEEWIAARIAECSPSGTRGDVGAGELVRALGFFRGDARQIFGMMGNRTQMPELATLQAACEAAIRGWYDEFGRTAPALQADLYEFCERNPRLALDLAEPSWLTEQRAKVGALEIERDAKLSQYGCPSDALSVWPGLQEGLSELRALGARVSFEAVMPHVGLPRELDMSNFEWYADDWASIGEARFEPAFYPIAGADGDAFGLLIDMSLASQGIPAPLVYYFHEHDPVYTWVFESCATAVEVFTSAAEKQAKRRGMGGSQARGRDDASRRDERFPRTKGITDPHGIMASAPPDGPKRAGGGRVRESR</sequence>
<name>A0ABZ2KCZ4_9BACT</name>
<organism evidence="2 3">
    <name type="scientific">Pendulispora brunnea</name>
    <dbReference type="NCBI Taxonomy" id="2905690"/>
    <lineage>
        <taxon>Bacteria</taxon>
        <taxon>Pseudomonadati</taxon>
        <taxon>Myxococcota</taxon>
        <taxon>Myxococcia</taxon>
        <taxon>Myxococcales</taxon>
        <taxon>Sorangiineae</taxon>
        <taxon>Pendulisporaceae</taxon>
        <taxon>Pendulispora</taxon>
    </lineage>
</organism>
<dbReference type="EMBL" id="CP089982">
    <property type="protein sequence ID" value="WXA96537.1"/>
    <property type="molecule type" value="Genomic_DNA"/>
</dbReference>
<reference evidence="2 3" key="1">
    <citation type="submission" date="2021-12" db="EMBL/GenBank/DDBJ databases">
        <title>Discovery of the Pendulisporaceae a myxobacterial family with distinct sporulation behavior and unique specialized metabolism.</title>
        <authorList>
            <person name="Garcia R."/>
            <person name="Popoff A."/>
            <person name="Bader C.D."/>
            <person name="Loehr J."/>
            <person name="Walesch S."/>
            <person name="Walt C."/>
            <person name="Boldt J."/>
            <person name="Bunk B."/>
            <person name="Haeckl F.J.F.P.J."/>
            <person name="Gunesch A.P."/>
            <person name="Birkelbach J."/>
            <person name="Nuebel U."/>
            <person name="Pietschmann T."/>
            <person name="Bach T."/>
            <person name="Mueller R."/>
        </authorList>
    </citation>
    <scope>NUCLEOTIDE SEQUENCE [LARGE SCALE GENOMIC DNA]</scope>
    <source>
        <strain evidence="2 3">MSr12523</strain>
    </source>
</reference>
<feature type="region of interest" description="Disordered" evidence="1">
    <location>
        <begin position="250"/>
        <end position="309"/>
    </location>
</feature>